<proteinExistence type="predicted"/>
<keyword evidence="2" id="KW-1185">Reference proteome</keyword>
<comment type="caution">
    <text evidence="1">The sequence shown here is derived from an EMBL/GenBank/DDBJ whole genome shotgun (WGS) entry which is preliminary data.</text>
</comment>
<gene>
    <name evidence="1" type="ORF">JM949_07765</name>
</gene>
<organism evidence="1 2">
    <name type="scientific">Micromonospora tarensis</name>
    <dbReference type="NCBI Taxonomy" id="2806100"/>
    <lineage>
        <taxon>Bacteria</taxon>
        <taxon>Bacillati</taxon>
        <taxon>Actinomycetota</taxon>
        <taxon>Actinomycetes</taxon>
        <taxon>Micromonosporales</taxon>
        <taxon>Micromonosporaceae</taxon>
        <taxon>Micromonospora</taxon>
    </lineage>
</organism>
<reference evidence="1 2" key="1">
    <citation type="submission" date="2021-01" db="EMBL/GenBank/DDBJ databases">
        <title>Draft genome sequence of Micromonospora sp. strain STR1s_6.</title>
        <authorList>
            <person name="Karlyshev A."/>
            <person name="Jawad R."/>
        </authorList>
    </citation>
    <scope>NUCLEOTIDE SEQUENCE [LARGE SCALE GENOMIC DNA]</scope>
    <source>
        <strain evidence="1 2">STR1S-6</strain>
    </source>
</reference>
<dbReference type="RefSeq" id="WP_203147758.1">
    <property type="nucleotide sequence ID" value="NZ_JAEVHL010000021.1"/>
</dbReference>
<name>A0ABS1YD77_9ACTN</name>
<accession>A0ABS1YD77</accession>
<dbReference type="Proteomes" id="UP000622245">
    <property type="component" value="Unassembled WGS sequence"/>
</dbReference>
<evidence type="ECO:0000313" key="2">
    <source>
        <dbReference type="Proteomes" id="UP000622245"/>
    </source>
</evidence>
<dbReference type="EMBL" id="JAEVHL010000021">
    <property type="protein sequence ID" value="MBM0275360.1"/>
    <property type="molecule type" value="Genomic_DNA"/>
</dbReference>
<evidence type="ECO:0000313" key="1">
    <source>
        <dbReference type="EMBL" id="MBM0275360.1"/>
    </source>
</evidence>
<protein>
    <submittedName>
        <fullName evidence="1">Uncharacterized protein</fullName>
    </submittedName>
</protein>
<sequence length="124" mass="14058">MKAAVVILLLVCVLLARAYWVACRKIDRRDTAIAERDALIVGRDAQIASLRAELTLTQQACDRQTVKARHMLHQAQGYRAEVTRLSARVAELRDQVDGGREPTLTEEFLAWLAEEPITYPEDQR</sequence>